<feature type="coiled-coil region" evidence="1">
    <location>
        <begin position="30"/>
        <end position="57"/>
    </location>
</feature>
<protein>
    <submittedName>
        <fullName evidence="3">Uncharacterized protein</fullName>
    </submittedName>
</protein>
<evidence type="ECO:0000313" key="3">
    <source>
        <dbReference type="EMBL" id="KAF7430873.1"/>
    </source>
</evidence>
<dbReference type="RefSeq" id="XP_036632151.1">
    <property type="nucleotide sequence ID" value="XM_036776132.1"/>
</dbReference>
<evidence type="ECO:0000313" key="4">
    <source>
        <dbReference type="Proteomes" id="UP000623687"/>
    </source>
</evidence>
<feature type="compositionally biased region" description="Polar residues" evidence="2">
    <location>
        <begin position="154"/>
        <end position="173"/>
    </location>
</feature>
<feature type="region of interest" description="Disordered" evidence="2">
    <location>
        <begin position="116"/>
        <end position="138"/>
    </location>
</feature>
<reference evidence="3" key="1">
    <citation type="submission" date="2019-07" db="EMBL/GenBank/DDBJ databases">
        <authorList>
            <person name="Palmer J.M."/>
        </authorList>
    </citation>
    <scope>NUCLEOTIDE SEQUENCE</scope>
    <source>
        <strain evidence="3">PC9</strain>
    </source>
</reference>
<dbReference type="OrthoDB" id="2898329at2759"/>
<dbReference type="EMBL" id="JACETU010000004">
    <property type="protein sequence ID" value="KAF7430873.1"/>
    <property type="molecule type" value="Genomic_DNA"/>
</dbReference>
<organism evidence="3 4">
    <name type="scientific">Pleurotus ostreatus</name>
    <name type="common">Oyster mushroom</name>
    <name type="synonym">White-rot fungus</name>
    <dbReference type="NCBI Taxonomy" id="5322"/>
    <lineage>
        <taxon>Eukaryota</taxon>
        <taxon>Fungi</taxon>
        <taxon>Dikarya</taxon>
        <taxon>Basidiomycota</taxon>
        <taxon>Agaricomycotina</taxon>
        <taxon>Agaricomycetes</taxon>
        <taxon>Agaricomycetidae</taxon>
        <taxon>Agaricales</taxon>
        <taxon>Pleurotineae</taxon>
        <taxon>Pleurotaceae</taxon>
        <taxon>Pleurotus</taxon>
    </lineage>
</organism>
<gene>
    <name evidence="3" type="ORF">PC9H_006587</name>
</gene>
<dbReference type="GeneID" id="59376405"/>
<accession>A0A8H6ZX89</accession>
<evidence type="ECO:0000256" key="1">
    <source>
        <dbReference type="SAM" id="Coils"/>
    </source>
</evidence>
<evidence type="ECO:0000256" key="2">
    <source>
        <dbReference type="SAM" id="MobiDB-lite"/>
    </source>
</evidence>
<keyword evidence="1" id="KW-0175">Coiled coil</keyword>
<feature type="region of interest" description="Disordered" evidence="2">
    <location>
        <begin position="154"/>
        <end position="193"/>
    </location>
</feature>
<name>A0A8H6ZX89_PLEOS</name>
<feature type="region of interest" description="Disordered" evidence="2">
    <location>
        <begin position="279"/>
        <end position="304"/>
    </location>
</feature>
<proteinExistence type="predicted"/>
<keyword evidence="4" id="KW-1185">Reference proteome</keyword>
<feature type="compositionally biased region" description="Polar residues" evidence="2">
    <location>
        <begin position="183"/>
        <end position="192"/>
    </location>
</feature>
<dbReference type="AlphaFoldDB" id="A0A8H6ZX89"/>
<dbReference type="Proteomes" id="UP000623687">
    <property type="component" value="Unassembled WGS sequence"/>
</dbReference>
<sequence>MLAAHVPAAQKKASRARLISDSSRAEFRKLRQIEIEKEQKLEEIEALQKLMDRSEHENLVKTLSSVKTEFSDLDGIKWTRFRRQRPTPLSRLNTASVPTLSLHSFPSACTKSDVAADFGPIKDPRQRTGSEGNTFSHDDTIRVSSARWRYRTQLPSSGHSPLSQTFSESQSILSAPPTPCHDVSSSDPSANSIVHYFKPSESDQHTDSDEETICIPVQQLSDALSKVASAAPHSDDNTETIRGLPVDQGTIRAYSSQAKAGEIDARPLIGRVFCREYERSPDGKRKPGTPGRWHAVEGLRVNLS</sequence>
<comment type="caution">
    <text evidence="3">The sequence shown here is derived from an EMBL/GenBank/DDBJ whole genome shotgun (WGS) entry which is preliminary data.</text>
</comment>
<dbReference type="VEuPathDB" id="FungiDB:PC9H_006587"/>